<comment type="similarity">
    <text evidence="1">Belongs to the flavin monoamine oxidase family.</text>
</comment>
<evidence type="ECO:0000256" key="1">
    <source>
        <dbReference type="ARBA" id="ARBA00005995"/>
    </source>
</evidence>
<dbReference type="EnsemblMetazoa" id="XM_028658593.1">
    <property type="protein sequence ID" value="XP_028514394.1"/>
    <property type="gene ID" value="LOC110237306"/>
</dbReference>
<dbReference type="PANTHER" id="PTHR10742">
    <property type="entry name" value="FLAVIN MONOAMINE OXIDASE"/>
    <property type="match status" value="1"/>
</dbReference>
<dbReference type="PIRSF" id="PIRSF038051">
    <property type="entry name" value="Histone_Lys-demethylase"/>
    <property type="match status" value="1"/>
</dbReference>
<dbReference type="PANTHER" id="PTHR10742:SF386">
    <property type="entry name" value="LYSINE-SPECIFIC HISTONE DEMETHYLASE 1A"/>
    <property type="match status" value="1"/>
</dbReference>
<dbReference type="InterPro" id="IPR036388">
    <property type="entry name" value="WH-like_DNA-bd_sf"/>
</dbReference>
<evidence type="ECO:0000256" key="4">
    <source>
        <dbReference type="PROSITE-ProRule" id="PRU00042"/>
    </source>
</evidence>
<dbReference type="KEGG" id="epa:110237306"/>
<feature type="region of interest" description="Disordered" evidence="5">
    <location>
        <begin position="1"/>
        <end position="40"/>
    </location>
</feature>
<dbReference type="FunFam" id="1.10.10.10:FF:000064">
    <property type="entry name" value="Lysine-specific histone demethylase 1A"/>
    <property type="match status" value="1"/>
</dbReference>
<protein>
    <recommendedName>
        <fullName evidence="10">Lysine-specific histone demethylase 1</fullName>
    </recommendedName>
</protein>
<evidence type="ECO:0000256" key="2">
    <source>
        <dbReference type="ARBA" id="ARBA00023002"/>
    </source>
</evidence>
<dbReference type="Gene3D" id="3.50.50.60">
    <property type="entry name" value="FAD/NAD(P)-binding domain"/>
    <property type="match status" value="1"/>
</dbReference>
<dbReference type="Gene3D" id="1.10.10.10">
    <property type="entry name" value="Winged helix-like DNA-binding domain superfamily/Winged helix DNA-binding domain"/>
    <property type="match status" value="1"/>
</dbReference>
<keyword evidence="4" id="KW-0863">Zinc-finger</keyword>
<feature type="domain" description="C2H2-type" evidence="6">
    <location>
        <begin position="46"/>
        <end position="73"/>
    </location>
</feature>
<dbReference type="PROSITE" id="PS00028">
    <property type="entry name" value="ZINC_FINGER_C2H2_1"/>
    <property type="match status" value="2"/>
</dbReference>
<dbReference type="SUPFAM" id="SSF46689">
    <property type="entry name" value="Homeodomain-like"/>
    <property type="match status" value="1"/>
</dbReference>
<dbReference type="RefSeq" id="XP_028514394.1">
    <property type="nucleotide sequence ID" value="XM_028658593.1"/>
</dbReference>
<dbReference type="SMART" id="SM00355">
    <property type="entry name" value="ZnF_C2H2"/>
    <property type="match status" value="2"/>
</dbReference>
<keyword evidence="4" id="KW-0862">Zinc</keyword>
<dbReference type="GO" id="GO:0006355">
    <property type="term" value="P:regulation of DNA-templated transcription"/>
    <property type="evidence" value="ECO:0007669"/>
    <property type="project" value="InterPro"/>
</dbReference>
<feature type="domain" description="C2H2-type" evidence="6">
    <location>
        <begin position="75"/>
        <end position="102"/>
    </location>
</feature>
<keyword evidence="4" id="KW-0479">Metal-binding</keyword>
<dbReference type="GO" id="GO:0008270">
    <property type="term" value="F:zinc ion binding"/>
    <property type="evidence" value="ECO:0007669"/>
    <property type="project" value="UniProtKB-KW"/>
</dbReference>
<feature type="binding site" evidence="3">
    <location>
        <begin position="658"/>
        <end position="659"/>
    </location>
    <ligand>
        <name>FAD</name>
        <dbReference type="ChEBI" id="CHEBI:57692"/>
    </ligand>
</feature>
<organism evidence="8 9">
    <name type="scientific">Exaiptasia diaphana</name>
    <name type="common">Tropical sea anemone</name>
    <name type="synonym">Aiptasia pulchella</name>
    <dbReference type="NCBI Taxonomy" id="2652724"/>
    <lineage>
        <taxon>Eukaryota</taxon>
        <taxon>Metazoa</taxon>
        <taxon>Cnidaria</taxon>
        <taxon>Anthozoa</taxon>
        <taxon>Hexacorallia</taxon>
        <taxon>Actiniaria</taxon>
        <taxon>Aiptasiidae</taxon>
        <taxon>Exaiptasia</taxon>
    </lineage>
</organism>
<sequence length="695" mass="78634">MSLPGKNGTGNSPREGKHTTSQKDNGVGSILGGRPHGTAAKTQSSFTCEFCLKSFQRKYTLKRHLRSHMSNPERFRCEVCGRAYLHRYHLKRHAKCHEVEYTEVDEKLATLTDDELSDDEIAMKVFEPPPEPKIEEVPEEEEDEEDDIPQGLDGAAFRSRLPSDKMTSQEASCFPDISQGPPHIQKQFLYIRNRLLQLWLDNPKQQINFENAMLQMEPPHNNDPRLVQRVHSFLERYGSINFGVYKMVKMPQPCKSKHQQQQTNHSQCKKGDSFKELRQTPRDHAWSFKNTGSAAIRVPKDKDEMVEREFNRLLEATSYLSHHLDFNYMNGKPVSLGHALELVIKLQEKQVKEQQIEHAKKILGIQDLMKENLAKVCYNLNLMNNRLNEVSMFSSDVYLSSRDRQILDWHFANLEFANATPLTALSLKHWDQDDDFEFSGSHMTVRNGYSCLPAALAECLDIRLNTSVRHVRYNRSGVEVVTQGTSKSSMNTTQTFKGDAVLITLPLGVLKAHPPAVQFHPALPEWKMAAVHRMGFGNLNKVVLCFDRIFWNPNTNLFGHVSGTTQSRGELFLFWNLYKAPVLISLVAGEAANKLESVPDDVIVGRAVGVLRGIFGPSNVPSVCCIIFTNVQPGTPQPPNPPRVFFAGEHTIRNYPATVHGALLSGLREAGRIADQFLGLPYEVRGVSPPMQQTR</sequence>
<dbReference type="Pfam" id="PF01593">
    <property type="entry name" value="Amino_oxidase"/>
    <property type="match status" value="1"/>
</dbReference>
<dbReference type="InterPro" id="IPR050281">
    <property type="entry name" value="Flavin_monoamine_oxidase"/>
</dbReference>
<evidence type="ECO:0000259" key="6">
    <source>
        <dbReference type="PROSITE" id="PS50157"/>
    </source>
</evidence>
<dbReference type="Gene3D" id="3.90.660.10">
    <property type="match status" value="1"/>
</dbReference>
<dbReference type="GO" id="GO:0003682">
    <property type="term" value="F:chromatin binding"/>
    <property type="evidence" value="ECO:0007669"/>
    <property type="project" value="TreeGrafter"/>
</dbReference>
<dbReference type="SUPFAM" id="SSF51905">
    <property type="entry name" value="FAD/NAD(P)-binding domain"/>
    <property type="match status" value="1"/>
</dbReference>
<evidence type="ECO:0000259" key="7">
    <source>
        <dbReference type="PROSITE" id="PS50934"/>
    </source>
</evidence>
<dbReference type="GO" id="GO:0005634">
    <property type="term" value="C:nucleus"/>
    <property type="evidence" value="ECO:0007669"/>
    <property type="project" value="InterPro"/>
</dbReference>
<dbReference type="GO" id="GO:0140682">
    <property type="term" value="F:FAD-dependent H3K4me/H3K4me3 demethylase activity"/>
    <property type="evidence" value="ECO:0007669"/>
    <property type="project" value="UniProtKB-ARBA"/>
</dbReference>
<evidence type="ECO:0008006" key="10">
    <source>
        <dbReference type="Google" id="ProtNLM"/>
    </source>
</evidence>
<dbReference type="GO" id="GO:0050660">
    <property type="term" value="F:flavin adenine dinucleotide binding"/>
    <property type="evidence" value="ECO:0007669"/>
    <property type="project" value="InterPro"/>
</dbReference>
<feature type="binding site" evidence="3">
    <location>
        <position position="649"/>
    </location>
    <ligand>
        <name>FAD</name>
        <dbReference type="ChEBI" id="CHEBI:57692"/>
    </ligand>
</feature>
<evidence type="ECO:0000256" key="3">
    <source>
        <dbReference type="PIRSR" id="PIRSR038051-1"/>
    </source>
</evidence>
<feature type="compositionally biased region" description="Acidic residues" evidence="5">
    <location>
        <begin position="137"/>
        <end position="148"/>
    </location>
</feature>
<dbReference type="Proteomes" id="UP000887567">
    <property type="component" value="Unplaced"/>
</dbReference>
<dbReference type="PROSITE" id="PS50157">
    <property type="entry name" value="ZINC_FINGER_C2H2_2"/>
    <property type="match status" value="2"/>
</dbReference>
<accession>A0A913YH46</accession>
<dbReference type="Gene3D" id="1.10.287.80">
    <property type="entry name" value="ATP synthase, gamma subunit, helix hairpin domain"/>
    <property type="match status" value="1"/>
</dbReference>
<evidence type="ECO:0000313" key="9">
    <source>
        <dbReference type="Proteomes" id="UP000887567"/>
    </source>
</evidence>
<keyword evidence="9" id="KW-1185">Reference proteome</keyword>
<keyword evidence="2" id="KW-0560">Oxidoreductase</keyword>
<dbReference type="GeneID" id="110237306"/>
<feature type="region of interest" description="Disordered" evidence="5">
    <location>
        <begin position="129"/>
        <end position="151"/>
    </location>
</feature>
<dbReference type="InterPro" id="IPR007526">
    <property type="entry name" value="SWIRM"/>
</dbReference>
<name>A0A913YH46_EXADI</name>
<dbReference type="PROSITE" id="PS50934">
    <property type="entry name" value="SWIRM"/>
    <property type="match status" value="1"/>
</dbReference>
<dbReference type="AlphaFoldDB" id="A0A913YH46"/>
<dbReference type="Gene3D" id="3.30.160.60">
    <property type="entry name" value="Classic Zinc Finger"/>
    <property type="match status" value="1"/>
</dbReference>
<dbReference type="Pfam" id="PF04433">
    <property type="entry name" value="SWIRM"/>
    <property type="match status" value="1"/>
</dbReference>
<keyword evidence="3" id="KW-0285">Flavoprotein</keyword>
<dbReference type="OMA" id="XVEYREM"/>
<feature type="binding site" evidence="3">
    <location>
        <position position="278"/>
    </location>
    <ligand>
        <name>FAD</name>
        <dbReference type="ChEBI" id="CHEBI:57692"/>
    </ligand>
</feature>
<keyword evidence="3" id="KW-0274">FAD</keyword>
<dbReference type="SUPFAM" id="SSF57667">
    <property type="entry name" value="beta-beta-alpha zinc fingers"/>
    <property type="match status" value="1"/>
</dbReference>
<dbReference type="InterPro" id="IPR009057">
    <property type="entry name" value="Homeodomain-like_sf"/>
</dbReference>
<dbReference type="InterPro" id="IPR002937">
    <property type="entry name" value="Amino_oxidase"/>
</dbReference>
<dbReference type="OrthoDB" id="9982100at2759"/>
<dbReference type="InterPro" id="IPR036236">
    <property type="entry name" value="Znf_C2H2_sf"/>
</dbReference>
<dbReference type="InterPro" id="IPR013087">
    <property type="entry name" value="Znf_C2H2_type"/>
</dbReference>
<reference evidence="8" key="1">
    <citation type="submission" date="2022-11" db="UniProtKB">
        <authorList>
            <consortium name="EnsemblMetazoa"/>
        </authorList>
    </citation>
    <scope>IDENTIFICATION</scope>
</reference>
<evidence type="ECO:0000313" key="8">
    <source>
        <dbReference type="EnsemblMetazoa" id="XP_028514394.1"/>
    </source>
</evidence>
<feature type="domain" description="SWIRM" evidence="7">
    <location>
        <begin position="152"/>
        <end position="251"/>
    </location>
</feature>
<evidence type="ECO:0000256" key="5">
    <source>
        <dbReference type="SAM" id="MobiDB-lite"/>
    </source>
</evidence>
<dbReference type="InterPro" id="IPR036188">
    <property type="entry name" value="FAD/NAD-bd_sf"/>
</dbReference>
<dbReference type="InterPro" id="IPR017366">
    <property type="entry name" value="Hist_Lys-spec_deMease"/>
</dbReference>
<dbReference type="SUPFAM" id="SSF54373">
    <property type="entry name" value="FAD-linked reductases, C-terminal domain"/>
    <property type="match status" value="1"/>
</dbReference>
<comment type="cofactor">
    <cofactor evidence="3">
        <name>FAD</name>
        <dbReference type="ChEBI" id="CHEBI:57692"/>
    </cofactor>
</comment>
<proteinExistence type="inferred from homology"/>